<dbReference type="PANTHER" id="PTHR43798">
    <property type="entry name" value="MONOACYLGLYCEROL LIPASE"/>
    <property type="match status" value="1"/>
</dbReference>
<evidence type="ECO:0000313" key="4">
    <source>
        <dbReference type="Proteomes" id="UP000199673"/>
    </source>
</evidence>
<dbReference type="Proteomes" id="UP000199673">
    <property type="component" value="Unassembled WGS sequence"/>
</dbReference>
<proteinExistence type="predicted"/>
<dbReference type="InterPro" id="IPR050266">
    <property type="entry name" value="AB_hydrolase_sf"/>
</dbReference>
<accession>A0A1I7AA15</accession>
<evidence type="ECO:0000313" key="3">
    <source>
        <dbReference type="EMBL" id="SFT71769.1"/>
    </source>
</evidence>
<dbReference type="GO" id="GO:0016020">
    <property type="term" value="C:membrane"/>
    <property type="evidence" value="ECO:0007669"/>
    <property type="project" value="TreeGrafter"/>
</dbReference>
<dbReference type="Pfam" id="PF00561">
    <property type="entry name" value="Abhydrolase_1"/>
    <property type="match status" value="1"/>
</dbReference>
<evidence type="ECO:0000256" key="1">
    <source>
        <dbReference type="ARBA" id="ARBA00022801"/>
    </source>
</evidence>
<sequence>MWKIAFCNLIFIGGLAFLLSLECFAQSSSSDEIFDKYSLAKNEFEKFEKQHGHFLRTRNTNMHYLTWGNDEDMPVIWIHGSFTNSYEIKDLADKITAQGYYLIAIDYYGHGLTPIPHHEVSHYHVADDILDLMDHLQLKNAVIGGWSRGGYIASAFYDSYPDRVKALILEDGGSVAANTFYQSLEDEELNVLVDNLFKDRVAYKRLETEFEVYREYQDPEDSGLQFELLAWINQDKDSLWTIGSGVEKLFHMASSEQFLMNIRKPSQIPLFARSMVMIEPLILFRNLKVPMLILDPVSEDDLFPFQLENELLKNLHPDLITHKIYRDTEHNIHYERPEEFLKDILGFLSAIE</sequence>
<organism evidence="3 4">
    <name type="scientific">Algoriphagus locisalis</name>
    <dbReference type="NCBI Taxonomy" id="305507"/>
    <lineage>
        <taxon>Bacteria</taxon>
        <taxon>Pseudomonadati</taxon>
        <taxon>Bacteroidota</taxon>
        <taxon>Cytophagia</taxon>
        <taxon>Cytophagales</taxon>
        <taxon>Cyclobacteriaceae</taxon>
        <taxon>Algoriphagus</taxon>
    </lineage>
</organism>
<dbReference type="InterPro" id="IPR029058">
    <property type="entry name" value="AB_hydrolase_fold"/>
</dbReference>
<feature type="domain" description="AB hydrolase-1" evidence="2">
    <location>
        <begin position="74"/>
        <end position="208"/>
    </location>
</feature>
<keyword evidence="1" id="KW-0378">Hydrolase</keyword>
<dbReference type="STRING" id="305507.SAMN04489724_1793"/>
<dbReference type="AlphaFoldDB" id="A0A1I7AA15"/>
<dbReference type="Gene3D" id="3.40.50.1820">
    <property type="entry name" value="alpha/beta hydrolase"/>
    <property type="match status" value="1"/>
</dbReference>
<dbReference type="OrthoDB" id="9773293at2"/>
<gene>
    <name evidence="3" type="ORF">SAMN04489724_1793</name>
</gene>
<protein>
    <submittedName>
        <fullName evidence="3">Pimeloyl-ACP methyl ester carboxylesterase</fullName>
    </submittedName>
</protein>
<dbReference type="InterPro" id="IPR000073">
    <property type="entry name" value="AB_hydrolase_1"/>
</dbReference>
<keyword evidence="4" id="KW-1185">Reference proteome</keyword>
<evidence type="ECO:0000259" key="2">
    <source>
        <dbReference type="Pfam" id="PF00561"/>
    </source>
</evidence>
<reference evidence="4" key="1">
    <citation type="submission" date="2016-10" db="EMBL/GenBank/DDBJ databases">
        <authorList>
            <person name="Varghese N."/>
            <person name="Submissions S."/>
        </authorList>
    </citation>
    <scope>NUCLEOTIDE SEQUENCE [LARGE SCALE GENOMIC DNA]</scope>
    <source>
        <strain evidence="4">DSM 23445</strain>
    </source>
</reference>
<dbReference type="PANTHER" id="PTHR43798:SF31">
    <property type="entry name" value="AB HYDROLASE SUPERFAMILY PROTEIN YCLE"/>
    <property type="match status" value="1"/>
</dbReference>
<name>A0A1I7AA15_9BACT</name>
<dbReference type="GO" id="GO:0016787">
    <property type="term" value="F:hydrolase activity"/>
    <property type="evidence" value="ECO:0007669"/>
    <property type="project" value="UniProtKB-KW"/>
</dbReference>
<dbReference type="RefSeq" id="WP_091692321.1">
    <property type="nucleotide sequence ID" value="NZ_FPBF01000002.1"/>
</dbReference>
<dbReference type="SUPFAM" id="SSF53474">
    <property type="entry name" value="alpha/beta-Hydrolases"/>
    <property type="match status" value="1"/>
</dbReference>
<dbReference type="EMBL" id="FPBF01000002">
    <property type="protein sequence ID" value="SFT71769.1"/>
    <property type="molecule type" value="Genomic_DNA"/>
</dbReference>